<evidence type="ECO:0000313" key="4">
    <source>
        <dbReference type="EMBL" id="CKT61904.1"/>
    </source>
</evidence>
<evidence type="ECO:0000313" key="2">
    <source>
        <dbReference type="EMBL" id="CKR99458.1"/>
    </source>
</evidence>
<evidence type="ECO:0000313" key="7">
    <source>
        <dbReference type="Proteomes" id="UP000048948"/>
    </source>
</evidence>
<proteinExistence type="predicted"/>
<organism evidence="4 9">
    <name type="scientific">Mycobacterium tuberculosis</name>
    <dbReference type="NCBI Taxonomy" id="1773"/>
    <lineage>
        <taxon>Bacteria</taxon>
        <taxon>Bacillati</taxon>
        <taxon>Actinomycetota</taxon>
        <taxon>Actinomycetes</taxon>
        <taxon>Mycobacteriales</taxon>
        <taxon>Mycobacteriaceae</taxon>
        <taxon>Mycobacterium</taxon>
        <taxon>Mycobacterium tuberculosis complex</taxon>
    </lineage>
</organism>
<evidence type="ECO:0000313" key="9">
    <source>
        <dbReference type="Proteomes" id="UP000050164"/>
    </source>
</evidence>
<evidence type="ECO:0000313" key="3">
    <source>
        <dbReference type="EMBL" id="CKT24735.1"/>
    </source>
</evidence>
<evidence type="ECO:0000313" key="5">
    <source>
        <dbReference type="EMBL" id="COX11972.1"/>
    </source>
</evidence>
<evidence type="ECO:0000313" key="8">
    <source>
        <dbReference type="Proteomes" id="UP000049023"/>
    </source>
</evidence>
<accession>A0A0T9VIC9</accession>
<dbReference type="EMBL" id="CHKL01000648">
    <property type="protein sequence ID" value="COX11972.1"/>
    <property type="molecule type" value="Genomic_DNA"/>
</dbReference>
<dbReference type="EMBL" id="CNFT01001781">
    <property type="protein sequence ID" value="CKT61904.1"/>
    <property type="molecule type" value="Genomic_DNA"/>
</dbReference>
<dbReference type="Proteomes" id="UP000048948">
    <property type="component" value="Unassembled WGS sequence"/>
</dbReference>
<evidence type="ECO:0000256" key="1">
    <source>
        <dbReference type="SAM" id="Phobius"/>
    </source>
</evidence>
<reference evidence="6 7" key="1">
    <citation type="submission" date="2015-03" db="EMBL/GenBank/DDBJ databases">
        <authorList>
            <consortium name="Pathogen Informatics"/>
        </authorList>
    </citation>
    <scope>NUCLEOTIDE SEQUENCE [LARGE SCALE GENOMIC DNA]</scope>
    <source>
        <strain evidence="3 7">Bir 172</strain>
        <strain evidence="4 9">Bir 185</strain>
        <strain evidence="2 8">Bir 187</strain>
        <strain evidence="5 6">P00601463</strain>
    </source>
</reference>
<name>A0A0T9VIC9_MYCTX</name>
<dbReference type="AlphaFoldDB" id="A0A0T9VIC9"/>
<keyword evidence="1" id="KW-0472">Membrane</keyword>
<keyword evidence="1" id="KW-1133">Transmembrane helix</keyword>
<dbReference type="EMBL" id="CNFU01000516">
    <property type="protein sequence ID" value="CKR99458.1"/>
    <property type="molecule type" value="Genomic_DNA"/>
</dbReference>
<sequence>MASDTSSAPAAATWIVGAAAAAVAALIADRMPAKSVAAAASISGFAITNDMAVLPSMGRRVSPITASRLVFRRRAPVDPKRRPLITKT</sequence>
<feature type="transmembrane region" description="Helical" evidence="1">
    <location>
        <begin position="6"/>
        <end position="28"/>
    </location>
</feature>
<keyword evidence="1" id="KW-0812">Transmembrane</keyword>
<dbReference type="Proteomes" id="UP000049023">
    <property type="component" value="Unassembled WGS sequence"/>
</dbReference>
<dbReference type="Proteomes" id="UP000048600">
    <property type="component" value="Unassembled WGS sequence"/>
</dbReference>
<dbReference type="RefSeq" id="WP_044114018.1">
    <property type="nucleotide sequence ID" value="NZ_JADPTW010000036.1"/>
</dbReference>
<protein>
    <submittedName>
        <fullName evidence="4">Uncharacterized protein</fullName>
    </submittedName>
</protein>
<dbReference type="Proteomes" id="UP000050164">
    <property type="component" value="Unassembled WGS sequence"/>
</dbReference>
<gene>
    <name evidence="5" type="ORF">ERS007741_03840</name>
    <name evidence="3" type="ORF">ERS027646_03218</name>
    <name evidence="4" type="ORF">ERS027659_04649</name>
    <name evidence="2" type="ORF">ERS027661_02436</name>
</gene>
<dbReference type="EMBL" id="CNGE01000718">
    <property type="protein sequence ID" value="CKT24735.1"/>
    <property type="molecule type" value="Genomic_DNA"/>
</dbReference>
<evidence type="ECO:0000313" key="6">
    <source>
        <dbReference type="Proteomes" id="UP000048600"/>
    </source>
</evidence>